<dbReference type="AlphaFoldDB" id="A0A6A6W7F3"/>
<dbReference type="GeneID" id="54482383"/>
<protein>
    <submittedName>
        <fullName evidence="2">Uncharacterized protein</fullName>
    </submittedName>
</protein>
<feature type="region of interest" description="Disordered" evidence="1">
    <location>
        <begin position="120"/>
        <end position="161"/>
    </location>
</feature>
<keyword evidence="3" id="KW-1185">Reference proteome</keyword>
<gene>
    <name evidence="2" type="ORF">EJ05DRAFT_392237</name>
</gene>
<dbReference type="EMBL" id="ML996573">
    <property type="protein sequence ID" value="KAF2757507.1"/>
    <property type="molecule type" value="Genomic_DNA"/>
</dbReference>
<feature type="compositionally biased region" description="Polar residues" evidence="1">
    <location>
        <begin position="120"/>
        <end position="141"/>
    </location>
</feature>
<proteinExistence type="predicted"/>
<dbReference type="Proteomes" id="UP000799437">
    <property type="component" value="Unassembled WGS sequence"/>
</dbReference>
<evidence type="ECO:0000256" key="1">
    <source>
        <dbReference type="SAM" id="MobiDB-lite"/>
    </source>
</evidence>
<sequence length="208" mass="23084">MMAARQLTSIGTAAHQTSSNLALNPNTVQSMTAQRPIIIKVSTHCCSKTQKTNKNRRICTQLGNGEHLSGCNGKRRTWEHLPVFTYFAFLSSFTVCALSMSRVVDWKKITILSSQHGIAQHTQHNNTTRKNQQPSPPSRWTQPDPGSVDRSVSQSVSQQSQKHHVTAAAAIQSCHSLYFTQPSRWTQPDLGLVSPSVSQNNLVKKSFM</sequence>
<reference evidence="2" key="1">
    <citation type="journal article" date="2020" name="Stud. Mycol.">
        <title>101 Dothideomycetes genomes: a test case for predicting lifestyles and emergence of pathogens.</title>
        <authorList>
            <person name="Haridas S."/>
            <person name="Albert R."/>
            <person name="Binder M."/>
            <person name="Bloem J."/>
            <person name="Labutti K."/>
            <person name="Salamov A."/>
            <person name="Andreopoulos B."/>
            <person name="Baker S."/>
            <person name="Barry K."/>
            <person name="Bills G."/>
            <person name="Bluhm B."/>
            <person name="Cannon C."/>
            <person name="Castanera R."/>
            <person name="Culley D."/>
            <person name="Daum C."/>
            <person name="Ezra D."/>
            <person name="Gonzalez J."/>
            <person name="Henrissat B."/>
            <person name="Kuo A."/>
            <person name="Liang C."/>
            <person name="Lipzen A."/>
            <person name="Lutzoni F."/>
            <person name="Magnuson J."/>
            <person name="Mondo S."/>
            <person name="Nolan M."/>
            <person name="Ohm R."/>
            <person name="Pangilinan J."/>
            <person name="Park H.-J."/>
            <person name="Ramirez L."/>
            <person name="Alfaro M."/>
            <person name="Sun H."/>
            <person name="Tritt A."/>
            <person name="Yoshinaga Y."/>
            <person name="Zwiers L.-H."/>
            <person name="Turgeon B."/>
            <person name="Goodwin S."/>
            <person name="Spatafora J."/>
            <person name="Crous P."/>
            <person name="Grigoriev I."/>
        </authorList>
    </citation>
    <scope>NUCLEOTIDE SEQUENCE</scope>
    <source>
        <strain evidence="2">CBS 121739</strain>
    </source>
</reference>
<evidence type="ECO:0000313" key="3">
    <source>
        <dbReference type="Proteomes" id="UP000799437"/>
    </source>
</evidence>
<name>A0A6A6W7F3_9PEZI</name>
<evidence type="ECO:0000313" key="2">
    <source>
        <dbReference type="EMBL" id="KAF2757507.1"/>
    </source>
</evidence>
<organism evidence="2 3">
    <name type="scientific">Pseudovirgaria hyperparasitica</name>
    <dbReference type="NCBI Taxonomy" id="470096"/>
    <lineage>
        <taxon>Eukaryota</taxon>
        <taxon>Fungi</taxon>
        <taxon>Dikarya</taxon>
        <taxon>Ascomycota</taxon>
        <taxon>Pezizomycotina</taxon>
        <taxon>Dothideomycetes</taxon>
        <taxon>Dothideomycetes incertae sedis</taxon>
        <taxon>Acrospermales</taxon>
        <taxon>Acrospermaceae</taxon>
        <taxon>Pseudovirgaria</taxon>
    </lineage>
</organism>
<dbReference type="RefSeq" id="XP_033599958.1">
    <property type="nucleotide sequence ID" value="XM_033741329.1"/>
</dbReference>
<accession>A0A6A6W7F3</accession>
<feature type="compositionally biased region" description="Low complexity" evidence="1">
    <location>
        <begin position="151"/>
        <end position="160"/>
    </location>
</feature>